<evidence type="ECO:0000313" key="3">
    <source>
        <dbReference type="Proteomes" id="UP000180166"/>
    </source>
</evidence>
<dbReference type="InterPro" id="IPR036866">
    <property type="entry name" value="RibonucZ/Hydroxyglut_hydro"/>
</dbReference>
<reference evidence="2 3" key="1">
    <citation type="submission" date="2016-10" db="EMBL/GenBank/DDBJ databases">
        <title>Genome sequence of Nocardia seriolae strain EM150506, isolated from Anguila japonica.</title>
        <authorList>
            <person name="Han H.-J."/>
        </authorList>
    </citation>
    <scope>NUCLEOTIDE SEQUENCE [LARGE SCALE GENOMIC DNA]</scope>
    <source>
        <strain evidence="2 3">EM150506</strain>
    </source>
</reference>
<organism evidence="2 3">
    <name type="scientific">Nocardia seriolae</name>
    <dbReference type="NCBI Taxonomy" id="37332"/>
    <lineage>
        <taxon>Bacteria</taxon>
        <taxon>Bacillati</taxon>
        <taxon>Actinomycetota</taxon>
        <taxon>Actinomycetes</taxon>
        <taxon>Mycobacteriales</taxon>
        <taxon>Nocardiaceae</taxon>
        <taxon>Nocardia</taxon>
    </lineage>
</organism>
<dbReference type="EMBL" id="CP017839">
    <property type="protein sequence ID" value="APB01770.1"/>
    <property type="molecule type" value="Genomic_DNA"/>
</dbReference>
<dbReference type="Pfam" id="PF12706">
    <property type="entry name" value="Lactamase_B_2"/>
    <property type="match status" value="1"/>
</dbReference>
<evidence type="ECO:0000313" key="2">
    <source>
        <dbReference type="EMBL" id="APB01770.1"/>
    </source>
</evidence>
<name>A0ABC8B6B3_9NOCA</name>
<dbReference type="AlphaFoldDB" id="A0ABC8B6B3"/>
<proteinExistence type="predicted"/>
<keyword evidence="2" id="KW-0378">Hydrolase</keyword>
<evidence type="ECO:0000259" key="1">
    <source>
        <dbReference type="Pfam" id="PF12706"/>
    </source>
</evidence>
<dbReference type="PANTHER" id="PTHR15032:SF4">
    <property type="entry name" value="N-ACYL-PHOSPHATIDYLETHANOLAMINE-HYDROLYZING PHOSPHOLIPASE D"/>
    <property type="match status" value="1"/>
</dbReference>
<dbReference type="Gene3D" id="3.60.15.10">
    <property type="entry name" value="Ribonuclease Z/Hydroxyacylglutathione hydrolase-like"/>
    <property type="match status" value="1"/>
</dbReference>
<dbReference type="PANTHER" id="PTHR15032">
    <property type="entry name" value="N-ACYL-PHOSPHATIDYLETHANOLAMINE-HYDROLYZING PHOSPHOLIPASE D"/>
    <property type="match status" value="1"/>
</dbReference>
<dbReference type="SUPFAM" id="SSF56281">
    <property type="entry name" value="Metallo-hydrolase/oxidoreductase"/>
    <property type="match status" value="1"/>
</dbReference>
<dbReference type="GO" id="GO:0070290">
    <property type="term" value="F:N-acylphosphatidylethanolamine-specific phospholipase D activity"/>
    <property type="evidence" value="ECO:0007669"/>
    <property type="project" value="UniProtKB-EC"/>
</dbReference>
<dbReference type="Proteomes" id="UP000180166">
    <property type="component" value="Chromosome"/>
</dbReference>
<feature type="domain" description="Metallo-beta-lactamase" evidence="1">
    <location>
        <begin position="123"/>
        <end position="334"/>
    </location>
</feature>
<dbReference type="EC" id="3.1.4.54" evidence="2"/>
<dbReference type="InterPro" id="IPR001279">
    <property type="entry name" value="Metallo-B-lactamas"/>
</dbReference>
<protein>
    <submittedName>
        <fullName evidence="2">N-acetylphosphatidylethanolamine-hydrolyzing phospholipase D</fullName>
        <ecNumber evidence="2">3.1.4.54</ecNumber>
    </submittedName>
</protein>
<sequence>MNGQRAAANTRKLVGMAAGAFGISWLFRAAWGIPTAMGASISAIAPTAHGTSAYRDRQFHNTEPSSQLTGSPVELMYQLVTQRNNGRPPGEIPLVTPELPQQAGDLAVTWYGHATCLVEVDGYRVLADPVWSERVSPSPLVGPARLHPVPSPLSALPPLDAVLISHDHYDHLDRETVMGLVDSQDCVFIVPIGIGAHLRHWDVPEQRIVELDWAASVSLSELERDRGDGTDLVITCSEARHFSGRGLVRNTTLWASWSISGPTRRVYFGGDTGYTKAFAEAGARLGPFDLTLLPIGAYDRHWPDVHMNPEEAVRAHADLCVGDAGHGLLVPIHWATFNLAFHGWSEPVRRLVAAAQSAQTRIAVPKPGQRIDPIGVPPRDTWWEDVRQ</sequence>
<gene>
    <name evidence="2" type="ORF">NS506_07752</name>
</gene>
<dbReference type="KEGG" id="nsr:NS506_07752"/>
<accession>A0ABC8B6B3</accession>